<evidence type="ECO:0000259" key="2">
    <source>
        <dbReference type="Pfam" id="PF07589"/>
    </source>
</evidence>
<organism evidence="3 4">
    <name type="scientific">Pseudoduganella flava</name>
    <dbReference type="NCBI Taxonomy" id="871742"/>
    <lineage>
        <taxon>Bacteria</taxon>
        <taxon>Pseudomonadati</taxon>
        <taxon>Pseudomonadota</taxon>
        <taxon>Betaproteobacteria</taxon>
        <taxon>Burkholderiales</taxon>
        <taxon>Oxalobacteraceae</taxon>
        <taxon>Telluria group</taxon>
        <taxon>Pseudoduganella</taxon>
    </lineage>
</organism>
<sequence>MVMLITYFNNTEPPMQRAATAATAILAAALAAPGAALAATSVATTGFTITYVDGPAPDRWGISLASSGPESSAISLDTLNDDLGPYHGAYDLFGNGTSNGGYHTSTLRIDVQEGYRITNLTLSGSAYGVLAPGELNGVAGVARNDVSLNWVLWETDDYHAAPPVRYLDFDGEHAFASTTGSLPYGRSFYVALLGAAEGYAEAAYDGTDFATSYALGAVRNAQLTVDVAPVPEPATWAMLAAGFALLGWRMGRRSAL</sequence>
<reference evidence="3 4" key="1">
    <citation type="submission" date="2019-12" db="EMBL/GenBank/DDBJ databases">
        <title>Draft Genome Sequences of Six Type Strains of the Genus Massilia.</title>
        <authorList>
            <person name="Miess H."/>
            <person name="Frediansyah A."/>
            <person name="Goeker M."/>
            <person name="Gross H."/>
        </authorList>
    </citation>
    <scope>NUCLEOTIDE SEQUENCE [LARGE SCALE GENOMIC DNA]</scope>
    <source>
        <strain evidence="3 4">DSM 26639</strain>
    </source>
</reference>
<keyword evidence="4" id="KW-1185">Reference proteome</keyword>
<dbReference type="EMBL" id="CP046904">
    <property type="protein sequence ID" value="QGZ42265.1"/>
    <property type="molecule type" value="Genomic_DNA"/>
</dbReference>
<keyword evidence="1" id="KW-0732">Signal</keyword>
<evidence type="ECO:0000313" key="4">
    <source>
        <dbReference type="Proteomes" id="UP000437862"/>
    </source>
</evidence>
<name>A0ABX6FYT0_9BURK</name>
<feature type="signal peptide" evidence="1">
    <location>
        <begin position="1"/>
        <end position="38"/>
    </location>
</feature>
<dbReference type="NCBIfam" id="TIGR02595">
    <property type="entry name" value="PEP_CTERM"/>
    <property type="match status" value="1"/>
</dbReference>
<dbReference type="Proteomes" id="UP000437862">
    <property type="component" value="Chromosome"/>
</dbReference>
<dbReference type="Pfam" id="PF07589">
    <property type="entry name" value="PEP-CTERM"/>
    <property type="match status" value="1"/>
</dbReference>
<feature type="chain" id="PRO_5047112716" evidence="1">
    <location>
        <begin position="39"/>
        <end position="256"/>
    </location>
</feature>
<dbReference type="InterPro" id="IPR013424">
    <property type="entry name" value="Ice-binding_C"/>
</dbReference>
<feature type="domain" description="Ice-binding protein C-terminal" evidence="2">
    <location>
        <begin position="229"/>
        <end position="253"/>
    </location>
</feature>
<evidence type="ECO:0000313" key="3">
    <source>
        <dbReference type="EMBL" id="QGZ42265.1"/>
    </source>
</evidence>
<gene>
    <name evidence="3" type="ORF">GO485_26635</name>
</gene>
<proteinExistence type="predicted"/>
<accession>A0ABX6FYT0</accession>
<protein>
    <submittedName>
        <fullName evidence="3">PEP-CTERM sorting domain-containing protein</fullName>
    </submittedName>
</protein>
<evidence type="ECO:0000256" key="1">
    <source>
        <dbReference type="SAM" id="SignalP"/>
    </source>
</evidence>